<dbReference type="EMBL" id="JAIZAY010000004">
    <property type="protein sequence ID" value="KAJ8044197.1"/>
    <property type="molecule type" value="Genomic_DNA"/>
</dbReference>
<keyword evidence="3" id="KW-0539">Nucleus</keyword>
<dbReference type="GO" id="GO:0032039">
    <property type="term" value="C:integrator complex"/>
    <property type="evidence" value="ECO:0007669"/>
    <property type="project" value="InterPro"/>
</dbReference>
<dbReference type="InterPro" id="IPR029321">
    <property type="entry name" value="INTS2"/>
</dbReference>
<dbReference type="AlphaFoldDB" id="A0A9Q1CFE3"/>
<evidence type="ECO:0000313" key="4">
    <source>
        <dbReference type="EMBL" id="KAJ8044197.1"/>
    </source>
</evidence>
<evidence type="ECO:0000313" key="5">
    <source>
        <dbReference type="Proteomes" id="UP001152320"/>
    </source>
</evidence>
<dbReference type="PANTHER" id="PTHR28608:SF1">
    <property type="entry name" value="INTEGRATOR COMPLEX SUBUNIT 2"/>
    <property type="match status" value="1"/>
</dbReference>
<comment type="subcellular location">
    <subcellularLocation>
        <location evidence="1">Nucleus</location>
    </subcellularLocation>
</comment>
<evidence type="ECO:0000256" key="3">
    <source>
        <dbReference type="ARBA" id="ARBA00023242"/>
    </source>
</evidence>
<dbReference type="OrthoDB" id="70899at2759"/>
<dbReference type="InterPro" id="IPR026236">
    <property type="entry name" value="Int2_metazoa"/>
</dbReference>
<accession>A0A9Q1CFE3</accession>
<sequence>MVEIESIKPHVFEAMQSVNIAAISNFSDRELRPVLTCLVRMSLCCPIDCSKAWLEDNGGRKEILKVLSGLEIVNSIVALLSVDFSSLEQDAKKELQLRQKLGEKENNLTSNIKHGFAQEFEKSEPARRLRLVVSELLFIASHESSVYAQRPCELFENEVFLDEVSDVLCIAQAELPSLLPMEKMATILLRVKYGPQLLCRLIANVSDSFSQVCRHLIVNGERQDEDNLGGRKRTEMLKMLVAMNPSKALSVRALTVEHCRLPGLAVALTLEYSHRDSSSDQGDVVSFISGLLLSNNTSVRSWFAQFVNIGNKLKSGGGSFVSVLTPLRAYLLEEVKRLTPFEGFHGPLSEEHVVEGSAIMRLFCALKGMAGLKFQPEEIHHLSRLLTSHPPPTAGGIRFINMSLCMLLACPSLVSVDGQIVLDWINWLVAEGPEFERKSGVSASFSEMLLLMAIHFHSNQMQAVLDLICSTLGMKIAVRINSLAKIRLLFTQEVFTEQVVAAHAVTVAVTPSLTASHSGFLPVHCVYHLLKSRAFSKHNVPIKDWIYQQILNCSTPLHSLLPPLLETFVQTSVVPIELGSKYFRNDCLTEQEILSVFGSSSLPLKVSPTSSLDTKEKGRSKRDRLTSQLLMLYYLLLYEDCLLTNTKQLVIINQKPESYSTKLLSQLPVKYLFHEAQRHLSDYASLYPSLLRLLVTHFPHLCLVEDWMEEASLAENKKLDALDRKTVTHSELKKAFGNVQSDSTTLMSLLEQLLQLDDHVLMGYASIIVDSLKFLLEPEVPLKVVALTVQVWKQLNIVMPRRLKTMTVNALAHSKPVATFTEEDLILDPLISLRCDLRVYRCPPLMDIVLNILRAYLAASRAFLAAHLQANPAVGIKSDPGNNKALPSDSEREELKGALIAAQEAAATQILLEVCLPFENEEVSESQLNALREVRCQVCSVLHQMFIADPGLAKLVHFQGYPSDLLPVTVAGIPSMHICLDFIPELLSQPQLSKQIFAIQLTSQLCLQFALPKSLSVARLAINVMSTLLSVLSGLRWREFFSATAPCLANICTAFPPMYDDVTSLLIQIGRIAHSRLGSNGKTPHLVLSEHCSLETRNQAKNSLSQTEMNQDQALIAIVETTFASIVKNASFTRGVS</sequence>
<dbReference type="PANTHER" id="PTHR28608">
    <property type="entry name" value="INTEGRATOR COMPLEX SUBUNIT 2"/>
    <property type="match status" value="1"/>
</dbReference>
<dbReference type="Pfam" id="PF14750">
    <property type="entry name" value="INTS2"/>
    <property type="match status" value="1"/>
</dbReference>
<comment type="similarity">
    <text evidence="2">Belongs to the Integrator subunit 2 family.</text>
</comment>
<keyword evidence="5" id="KW-1185">Reference proteome</keyword>
<comment type="caution">
    <text evidence="4">The sequence shown here is derived from an EMBL/GenBank/DDBJ whole genome shotgun (WGS) entry which is preliminary data.</text>
</comment>
<organism evidence="4 5">
    <name type="scientific">Holothuria leucospilota</name>
    <name type="common">Black long sea cucumber</name>
    <name type="synonym">Mertensiothuria leucospilota</name>
    <dbReference type="NCBI Taxonomy" id="206669"/>
    <lineage>
        <taxon>Eukaryota</taxon>
        <taxon>Metazoa</taxon>
        <taxon>Echinodermata</taxon>
        <taxon>Eleutherozoa</taxon>
        <taxon>Echinozoa</taxon>
        <taxon>Holothuroidea</taxon>
        <taxon>Aspidochirotacea</taxon>
        <taxon>Aspidochirotida</taxon>
        <taxon>Holothuriidae</taxon>
        <taxon>Holothuria</taxon>
    </lineage>
</organism>
<dbReference type="Proteomes" id="UP001152320">
    <property type="component" value="Chromosome 4"/>
</dbReference>
<protein>
    <submittedName>
        <fullName evidence="4">Integrator complex subunit 2</fullName>
    </submittedName>
</protein>
<reference evidence="4" key="1">
    <citation type="submission" date="2021-10" db="EMBL/GenBank/DDBJ databases">
        <title>Tropical sea cucumber genome reveals ecological adaptation and Cuvierian tubules defense mechanism.</title>
        <authorList>
            <person name="Chen T."/>
        </authorList>
    </citation>
    <scope>NUCLEOTIDE SEQUENCE</scope>
    <source>
        <strain evidence="4">Nanhai2018</strain>
        <tissue evidence="4">Muscle</tissue>
    </source>
</reference>
<dbReference type="PRINTS" id="PR02105">
    <property type="entry name" value="INTSUBUNIT2"/>
</dbReference>
<dbReference type="GO" id="GO:0034472">
    <property type="term" value="P:snRNA 3'-end processing"/>
    <property type="evidence" value="ECO:0007669"/>
    <property type="project" value="TreeGrafter"/>
</dbReference>
<name>A0A9Q1CFE3_HOLLE</name>
<evidence type="ECO:0000256" key="1">
    <source>
        <dbReference type="ARBA" id="ARBA00004123"/>
    </source>
</evidence>
<proteinExistence type="inferred from homology"/>
<evidence type="ECO:0000256" key="2">
    <source>
        <dbReference type="ARBA" id="ARBA00006705"/>
    </source>
</evidence>
<gene>
    <name evidence="4" type="ORF">HOLleu_11586</name>
</gene>